<name>A0A0A9ZB54_LYGHE</name>
<proteinExistence type="predicted"/>
<sequence length="140" mass="17004">RSTCTLWFAFHEVFAFSPSRSQYLYLSREIVSFDLFVNPQSSIHQEKLACMKEKLQMDGIAEERRICLEREKLELLQRRDDREMEFKERQLLMDEMKTKGDLRLKELEINNRFELEKIRIEKEMELKKMELQLKHGCKPT</sequence>
<organism evidence="1">
    <name type="scientific">Lygus hesperus</name>
    <name type="common">Western plant bug</name>
    <dbReference type="NCBI Taxonomy" id="30085"/>
    <lineage>
        <taxon>Eukaryota</taxon>
        <taxon>Metazoa</taxon>
        <taxon>Ecdysozoa</taxon>
        <taxon>Arthropoda</taxon>
        <taxon>Hexapoda</taxon>
        <taxon>Insecta</taxon>
        <taxon>Pterygota</taxon>
        <taxon>Neoptera</taxon>
        <taxon>Paraneoptera</taxon>
        <taxon>Hemiptera</taxon>
        <taxon>Heteroptera</taxon>
        <taxon>Panheteroptera</taxon>
        <taxon>Cimicomorpha</taxon>
        <taxon>Miridae</taxon>
        <taxon>Mirini</taxon>
        <taxon>Lygus</taxon>
    </lineage>
</organism>
<protein>
    <submittedName>
        <fullName evidence="1">Uncharacterized protein</fullName>
    </submittedName>
</protein>
<dbReference type="EMBL" id="GBHO01001960">
    <property type="protein sequence ID" value="JAG41644.1"/>
    <property type="molecule type" value="Transcribed_RNA"/>
</dbReference>
<gene>
    <name evidence="1" type="ORF">CM83_15765</name>
</gene>
<accession>A0A0A9ZB54</accession>
<feature type="non-terminal residue" evidence="1">
    <location>
        <position position="1"/>
    </location>
</feature>
<reference evidence="1" key="2">
    <citation type="submission" date="2014-07" db="EMBL/GenBank/DDBJ databases">
        <authorList>
            <person name="Hull J."/>
        </authorList>
    </citation>
    <scope>NUCLEOTIDE SEQUENCE</scope>
</reference>
<dbReference type="AlphaFoldDB" id="A0A0A9ZB54"/>
<evidence type="ECO:0000313" key="1">
    <source>
        <dbReference type="EMBL" id="JAG41644.1"/>
    </source>
</evidence>
<reference evidence="1" key="1">
    <citation type="journal article" date="2014" name="PLoS ONE">
        <title>Transcriptome-Based Identification of ABC Transporters in the Western Tarnished Plant Bug Lygus hesperus.</title>
        <authorList>
            <person name="Hull J.J."/>
            <person name="Chaney K."/>
            <person name="Geib S.M."/>
            <person name="Fabrick J.A."/>
            <person name="Brent C.S."/>
            <person name="Walsh D."/>
            <person name="Lavine L.C."/>
        </authorList>
    </citation>
    <scope>NUCLEOTIDE SEQUENCE</scope>
</reference>